<feature type="domain" description="Low molecular weight antigen MTB12-like C-terminal" evidence="5">
    <location>
        <begin position="63"/>
        <end position="172"/>
    </location>
</feature>
<sequence>MPPMDLIRYPRAGLGTAAAALVLLLAGCSDGSPSKPAPETSSSQPSTASTTSAPAAGAPADQAAAKQQIEKNWTLFFDPKAATDDKVKVLENGDTLRPLLALFSGDKNATQSRAKVTAVSFTSAKAADVTFDLIVGTATALPNSKGTSVLQDQTWKVSVKSLCALVELSGNAAAPGC</sequence>
<dbReference type="Proteomes" id="UP000664167">
    <property type="component" value="Unassembled WGS sequence"/>
</dbReference>
<evidence type="ECO:0000256" key="1">
    <source>
        <dbReference type="ARBA" id="ARBA00022729"/>
    </source>
</evidence>
<dbReference type="Pfam" id="PF26580">
    <property type="entry name" value="Mtb12_C"/>
    <property type="match status" value="1"/>
</dbReference>
<evidence type="ECO:0000256" key="2">
    <source>
        <dbReference type="ARBA" id="ARBA00093774"/>
    </source>
</evidence>
<name>A0A939F9U2_9ACTN</name>
<feature type="region of interest" description="Disordered" evidence="3">
    <location>
        <begin position="31"/>
        <end position="64"/>
    </location>
</feature>
<evidence type="ECO:0000256" key="4">
    <source>
        <dbReference type="SAM" id="SignalP"/>
    </source>
</evidence>
<accession>A0A939F9U2</accession>
<evidence type="ECO:0000313" key="6">
    <source>
        <dbReference type="EMBL" id="MBO0514304.1"/>
    </source>
</evidence>
<feature type="signal peptide" evidence="4">
    <location>
        <begin position="1"/>
        <end position="31"/>
    </location>
</feature>
<feature type="compositionally biased region" description="Low complexity" evidence="3">
    <location>
        <begin position="37"/>
        <end position="64"/>
    </location>
</feature>
<keyword evidence="7" id="KW-1185">Reference proteome</keyword>
<keyword evidence="1 4" id="KW-0732">Signal</keyword>
<dbReference type="InterPro" id="IPR058644">
    <property type="entry name" value="Mtb12-like_C"/>
</dbReference>
<feature type="chain" id="PRO_5038647506" description="Low molecular weight antigen MTB12-like C-terminal domain-containing protein" evidence="4">
    <location>
        <begin position="32"/>
        <end position="177"/>
    </location>
</feature>
<dbReference type="EMBL" id="JAFLRJ010000193">
    <property type="protein sequence ID" value="MBO0514304.1"/>
    <property type="molecule type" value="Genomic_DNA"/>
</dbReference>
<reference evidence="6" key="1">
    <citation type="submission" date="2021-03" db="EMBL/GenBank/DDBJ databases">
        <title>Streptomyces poriferae sp. nov., a novel marine sponge-derived Actinobacteria species with anti-MRSA activity.</title>
        <authorList>
            <person name="Sandoval-Powers M."/>
            <person name="Kralova S."/>
            <person name="Nguyen G.-S."/>
            <person name="Fawwal D."/>
            <person name="Degnes K."/>
            <person name="Klinkenberg G."/>
            <person name="Sletta H."/>
            <person name="Wentzel A."/>
            <person name="Liles M.R."/>
        </authorList>
    </citation>
    <scope>NUCLEOTIDE SEQUENCE</scope>
    <source>
        <strain evidence="6">DSM 41794</strain>
    </source>
</reference>
<comment type="caution">
    <text evidence="6">The sequence shown here is derived from an EMBL/GenBank/DDBJ whole genome shotgun (WGS) entry which is preliminary data.</text>
</comment>
<comment type="similarity">
    <text evidence="2">Belongs to the MTB12 family.</text>
</comment>
<proteinExistence type="inferred from homology"/>
<evidence type="ECO:0000256" key="3">
    <source>
        <dbReference type="SAM" id="MobiDB-lite"/>
    </source>
</evidence>
<protein>
    <recommendedName>
        <fullName evidence="5">Low molecular weight antigen MTB12-like C-terminal domain-containing protein</fullName>
    </recommendedName>
</protein>
<evidence type="ECO:0000313" key="7">
    <source>
        <dbReference type="Proteomes" id="UP000664167"/>
    </source>
</evidence>
<evidence type="ECO:0000259" key="5">
    <source>
        <dbReference type="Pfam" id="PF26580"/>
    </source>
</evidence>
<dbReference type="AlphaFoldDB" id="A0A939F9U2"/>
<gene>
    <name evidence="6" type="ORF">J0695_21245</name>
</gene>
<organism evidence="6 7">
    <name type="scientific">Streptomyces beijiangensis</name>
    <dbReference type="NCBI Taxonomy" id="163361"/>
    <lineage>
        <taxon>Bacteria</taxon>
        <taxon>Bacillati</taxon>
        <taxon>Actinomycetota</taxon>
        <taxon>Actinomycetes</taxon>
        <taxon>Kitasatosporales</taxon>
        <taxon>Streptomycetaceae</taxon>
        <taxon>Streptomyces</taxon>
    </lineage>
</organism>